<keyword evidence="2 7" id="KW-0028">Amino-acid biosynthesis</keyword>
<evidence type="ECO:0000256" key="4">
    <source>
        <dbReference type="ARBA" id="ARBA00022857"/>
    </source>
</evidence>
<accession>A0AA95NN13</accession>
<keyword evidence="10" id="KW-1185">Reference proteome</keyword>
<evidence type="ECO:0000256" key="6">
    <source>
        <dbReference type="ARBA" id="ARBA00049024"/>
    </source>
</evidence>
<dbReference type="InterPro" id="IPR016161">
    <property type="entry name" value="Ald_DH/histidinol_DH"/>
</dbReference>
<dbReference type="NCBIfam" id="NF001221">
    <property type="entry name" value="PRK00197.1"/>
    <property type="match status" value="1"/>
</dbReference>
<dbReference type="InterPro" id="IPR016163">
    <property type="entry name" value="Ald_DH_C"/>
</dbReference>
<dbReference type="CDD" id="cd07079">
    <property type="entry name" value="ALDH_F18-19_ProA-GPR"/>
    <property type="match status" value="1"/>
</dbReference>
<proteinExistence type="inferred from homology"/>
<dbReference type="GO" id="GO:0055129">
    <property type="term" value="P:L-proline biosynthetic process"/>
    <property type="evidence" value="ECO:0007669"/>
    <property type="project" value="UniProtKB-UniRule"/>
</dbReference>
<dbReference type="KEGG" id="pais:PFX98_04780"/>
<dbReference type="InterPro" id="IPR015590">
    <property type="entry name" value="Aldehyde_DH_dom"/>
</dbReference>
<dbReference type="GO" id="GO:0004350">
    <property type="term" value="F:glutamate-5-semialdehyde dehydrogenase activity"/>
    <property type="evidence" value="ECO:0007669"/>
    <property type="project" value="UniProtKB-UniRule"/>
</dbReference>
<dbReference type="Pfam" id="PF00171">
    <property type="entry name" value="Aldedh"/>
    <property type="match status" value="2"/>
</dbReference>
<evidence type="ECO:0000313" key="9">
    <source>
        <dbReference type="EMBL" id="WIT12926.1"/>
    </source>
</evidence>
<dbReference type="HAMAP" id="MF_00412">
    <property type="entry name" value="ProA"/>
    <property type="match status" value="1"/>
</dbReference>
<keyword evidence="5 7" id="KW-0560">Oxidoreductase</keyword>
<dbReference type="PROSITE" id="PS01223">
    <property type="entry name" value="PROA"/>
    <property type="match status" value="1"/>
</dbReference>
<name>A0AA95NN13_9BURK</name>
<evidence type="ECO:0000256" key="7">
    <source>
        <dbReference type="HAMAP-Rule" id="MF_00412"/>
    </source>
</evidence>
<evidence type="ECO:0000256" key="1">
    <source>
        <dbReference type="ARBA" id="ARBA00004985"/>
    </source>
</evidence>
<comment type="similarity">
    <text evidence="7">Belongs to the gamma-glutamyl phosphate reductase family.</text>
</comment>
<dbReference type="AlphaFoldDB" id="A0AA95NN13"/>
<dbReference type="EMBL" id="CP116346">
    <property type="protein sequence ID" value="WIT12926.1"/>
    <property type="molecule type" value="Genomic_DNA"/>
</dbReference>
<dbReference type="InterPro" id="IPR000965">
    <property type="entry name" value="GPR_dom"/>
</dbReference>
<dbReference type="NCBIfam" id="TIGR00407">
    <property type="entry name" value="proA"/>
    <property type="match status" value="1"/>
</dbReference>
<dbReference type="InterPro" id="IPR016162">
    <property type="entry name" value="Ald_DH_N"/>
</dbReference>
<dbReference type="Gene3D" id="3.40.309.10">
    <property type="entry name" value="Aldehyde Dehydrogenase, Chain A, domain 2"/>
    <property type="match status" value="1"/>
</dbReference>
<dbReference type="FunFam" id="3.40.309.10:FF:000006">
    <property type="entry name" value="Gamma-glutamyl phosphate reductase"/>
    <property type="match status" value="1"/>
</dbReference>
<keyword evidence="4 7" id="KW-0521">NADP</keyword>
<sequence>MNAAVLPNDLAPYMRQLGERARAAATLMAAASTAAKNQALLALARRLREAGPALQAANERDLQAASGLDAPMLDRLKLAPKVLATVAEGCEQIAAMPDPIGEISGVKRRPSGISVGQMRVPLGVFGMIYESRPNVTIEAASLAIKSGNACILRGGSEALHSNLALAALVAAALQEAGLPADGVQLVNTTDRAAVGLLIAMPEYVDVIIPRGGKGLIERISREARVPVIKHLDGNCHSYVDAEVDLELALKVVDNAKTQKYSPCNATESLLVHSKQAGAFLPRIAAIFAAKGVEMRGCLRTLALLPGAKPATEADWSEEYLAPIISVKVVDSLDEAIAHINRYGSHHTDAILTTNHPNAMRFLREVDSASVMVNASTRFADGFEYGLGAEIGISTDKFHARGPVGLEGLTSMKWLVLGQGEVRQ</sequence>
<dbReference type="InterPro" id="IPR012134">
    <property type="entry name" value="Glu-5-SA_DH"/>
</dbReference>
<organism evidence="9 10">
    <name type="scientific">Paucibacter sediminis</name>
    <dbReference type="NCBI Taxonomy" id="3019553"/>
    <lineage>
        <taxon>Bacteria</taxon>
        <taxon>Pseudomonadati</taxon>
        <taxon>Pseudomonadota</taxon>
        <taxon>Betaproteobacteria</taxon>
        <taxon>Burkholderiales</taxon>
        <taxon>Sphaerotilaceae</taxon>
        <taxon>Roseateles</taxon>
    </lineage>
</organism>
<dbReference type="GO" id="GO:0050661">
    <property type="term" value="F:NADP binding"/>
    <property type="evidence" value="ECO:0007669"/>
    <property type="project" value="InterPro"/>
</dbReference>
<keyword evidence="3 7" id="KW-0641">Proline biosynthesis</keyword>
<dbReference type="Gene3D" id="3.40.605.10">
    <property type="entry name" value="Aldehyde Dehydrogenase, Chain A, domain 1"/>
    <property type="match status" value="1"/>
</dbReference>
<dbReference type="GO" id="GO:0005737">
    <property type="term" value="C:cytoplasm"/>
    <property type="evidence" value="ECO:0007669"/>
    <property type="project" value="UniProtKB-SubCell"/>
</dbReference>
<dbReference type="PANTHER" id="PTHR11063">
    <property type="entry name" value="GLUTAMATE SEMIALDEHYDE DEHYDROGENASE"/>
    <property type="match status" value="1"/>
</dbReference>
<comment type="pathway">
    <text evidence="1 7">Amino-acid biosynthesis; L-proline biosynthesis; L-glutamate 5-semialdehyde from L-glutamate: step 2/2.</text>
</comment>
<feature type="domain" description="Aldehyde dehydrogenase" evidence="8">
    <location>
        <begin position="21"/>
        <end position="285"/>
    </location>
</feature>
<dbReference type="EC" id="1.2.1.41" evidence="7"/>
<comment type="function">
    <text evidence="7">Catalyzes the NADPH-dependent reduction of L-glutamate 5-phosphate into L-glutamate 5-semialdehyde and phosphate. The product spontaneously undergoes cyclization to form 1-pyrroline-5-carboxylate.</text>
</comment>
<protein>
    <recommendedName>
        <fullName evidence="7">Gamma-glutamyl phosphate reductase</fullName>
        <shortName evidence="7">GPR</shortName>
        <ecNumber evidence="7">1.2.1.41</ecNumber>
    </recommendedName>
    <alternativeName>
        <fullName evidence="7">Glutamate-5-semialdehyde dehydrogenase</fullName>
    </alternativeName>
    <alternativeName>
        <fullName evidence="7">Glutamyl-gamma-semialdehyde dehydrogenase</fullName>
        <shortName evidence="7">GSA dehydrogenase</shortName>
    </alternativeName>
</protein>
<comment type="catalytic activity">
    <reaction evidence="6 7">
        <text>L-glutamate 5-semialdehyde + phosphate + NADP(+) = L-glutamyl 5-phosphate + NADPH + H(+)</text>
        <dbReference type="Rhea" id="RHEA:19541"/>
        <dbReference type="ChEBI" id="CHEBI:15378"/>
        <dbReference type="ChEBI" id="CHEBI:43474"/>
        <dbReference type="ChEBI" id="CHEBI:57783"/>
        <dbReference type="ChEBI" id="CHEBI:58066"/>
        <dbReference type="ChEBI" id="CHEBI:58274"/>
        <dbReference type="ChEBI" id="CHEBI:58349"/>
        <dbReference type="EC" id="1.2.1.41"/>
    </reaction>
</comment>
<feature type="domain" description="Aldehyde dehydrogenase" evidence="8">
    <location>
        <begin position="315"/>
        <end position="379"/>
    </location>
</feature>
<comment type="subcellular location">
    <subcellularLocation>
        <location evidence="7">Cytoplasm</location>
    </subcellularLocation>
</comment>
<dbReference type="PANTHER" id="PTHR11063:SF8">
    <property type="entry name" value="DELTA-1-PYRROLINE-5-CARBOXYLATE SYNTHASE"/>
    <property type="match status" value="1"/>
</dbReference>
<evidence type="ECO:0000256" key="3">
    <source>
        <dbReference type="ARBA" id="ARBA00022650"/>
    </source>
</evidence>
<dbReference type="RefSeq" id="WP_285234029.1">
    <property type="nucleotide sequence ID" value="NZ_CP116346.1"/>
</dbReference>
<dbReference type="SUPFAM" id="SSF53720">
    <property type="entry name" value="ALDH-like"/>
    <property type="match status" value="1"/>
</dbReference>
<gene>
    <name evidence="7" type="primary">proA</name>
    <name evidence="9" type="ORF">PFX98_04780</name>
</gene>
<keyword evidence="7" id="KW-0963">Cytoplasm</keyword>
<dbReference type="Proteomes" id="UP001177769">
    <property type="component" value="Chromosome"/>
</dbReference>
<evidence type="ECO:0000256" key="2">
    <source>
        <dbReference type="ARBA" id="ARBA00022605"/>
    </source>
</evidence>
<dbReference type="PIRSF" id="PIRSF000151">
    <property type="entry name" value="GPR"/>
    <property type="match status" value="1"/>
</dbReference>
<evidence type="ECO:0000256" key="5">
    <source>
        <dbReference type="ARBA" id="ARBA00023002"/>
    </source>
</evidence>
<dbReference type="InterPro" id="IPR020593">
    <property type="entry name" value="G-glutamylP_reductase_CS"/>
</dbReference>
<evidence type="ECO:0000313" key="10">
    <source>
        <dbReference type="Proteomes" id="UP001177769"/>
    </source>
</evidence>
<reference evidence="9" key="1">
    <citation type="submission" date="2023-01" db="EMBL/GenBank/DDBJ databases">
        <title>Whole genome sequence of Paucibacter sp. S2-9 isolated from pond sediment.</title>
        <authorList>
            <person name="Jung J.Y."/>
        </authorList>
    </citation>
    <scope>NUCLEOTIDE SEQUENCE</scope>
    <source>
        <strain evidence="9">S2-9</strain>
    </source>
</reference>
<evidence type="ECO:0000259" key="8">
    <source>
        <dbReference type="Pfam" id="PF00171"/>
    </source>
</evidence>